<reference evidence="1" key="1">
    <citation type="submission" date="2023-03" db="UniProtKB">
        <authorList>
            <consortium name="EnsemblPlants"/>
        </authorList>
    </citation>
    <scope>IDENTIFICATION</scope>
</reference>
<protein>
    <submittedName>
        <fullName evidence="1">Uncharacterized protein</fullName>
    </submittedName>
</protein>
<proteinExistence type="predicted"/>
<sequence length="455" mass="51426">MNLIAKAGLSKTISDVGPFYPQLIKEFVVNLPADFNDPTSPSTDVLASKLSGGTLSSWPVNGIPAAALSVNVSAALGTFLYRICNDDRVDAGAFIYNQLLRHVGSFGVKLPIVLPRFFSRLLLHLNAAILTTADARGPDPKTLSLSYRLFQDSHVLDIDHDVLPTRGPRVFDTTDWDEATDWFFVDKELASRILNSLTAEFRSLATVISLMSEWRLEIDSLLRHLKTFSFSSSLQRGSGGWLLSAVGGAWVQFRWCAEKKQKIQLEDDYETRLHYRPNTTKISTNRVHTKENGQFDVQRQNGHAFELVNIELPLTRLVHSLVSVSNDRRSNLTRCKYCHVSRVLPQRCGFESQLSRLIFSDFLNGKLITVSNPRSSYFIIFLYITQNFPKFNHIVTIAKINSSKLVSKQPSFNFCISCHDLPQLSFHSTKWGCVVYITYLTMRRQAEHLVQETTS</sequence>
<organism evidence="1">
    <name type="scientific">Cucumis melo</name>
    <name type="common">Muskmelon</name>
    <dbReference type="NCBI Taxonomy" id="3656"/>
    <lineage>
        <taxon>Eukaryota</taxon>
        <taxon>Viridiplantae</taxon>
        <taxon>Streptophyta</taxon>
        <taxon>Embryophyta</taxon>
        <taxon>Tracheophyta</taxon>
        <taxon>Spermatophyta</taxon>
        <taxon>Magnoliopsida</taxon>
        <taxon>eudicotyledons</taxon>
        <taxon>Gunneridae</taxon>
        <taxon>Pentapetalae</taxon>
        <taxon>rosids</taxon>
        <taxon>fabids</taxon>
        <taxon>Cucurbitales</taxon>
        <taxon>Cucurbitaceae</taxon>
        <taxon>Benincaseae</taxon>
        <taxon>Cucumis</taxon>
    </lineage>
</organism>
<dbReference type="Gramene" id="MELO3C033280.2.1">
    <property type="protein sequence ID" value="MELO3C033280.2.1"/>
    <property type="gene ID" value="MELO3C033280.2"/>
</dbReference>
<dbReference type="AlphaFoldDB" id="A0A9I9EFZ5"/>
<accession>A0A9I9EFZ5</accession>
<evidence type="ECO:0000313" key="1">
    <source>
        <dbReference type="EnsemblPlants" id="MELO3C033280.2.1"/>
    </source>
</evidence>
<name>A0A9I9EFZ5_CUCME</name>
<dbReference type="EnsemblPlants" id="MELO3C033280.2.1">
    <property type="protein sequence ID" value="MELO3C033280.2.1"/>
    <property type="gene ID" value="MELO3C033280.2"/>
</dbReference>